<dbReference type="Proteomes" id="UP000005396">
    <property type="component" value="Unassembled WGS sequence"/>
</dbReference>
<sequence length="121" mass="13646">MKDKWCYSWNEENFRGSFDSEEEAIKAARKEGPNAPYVYIGTCTECTLGWPGISASDVIEAISENLYEQCGEAAESFDVSSEDEAALDNVLNEVIEKWIEDRNIKAGCYCVLDAEKVWLKD</sequence>
<protein>
    <submittedName>
        <fullName evidence="1">Uncharacterized protein</fullName>
    </submittedName>
</protein>
<dbReference type="AlphaFoldDB" id="A8S0I8"/>
<proteinExistence type="predicted"/>
<evidence type="ECO:0000313" key="1">
    <source>
        <dbReference type="EMBL" id="EDP14080.1"/>
    </source>
</evidence>
<reference evidence="1 2" key="2">
    <citation type="submission" date="2007-09" db="EMBL/GenBank/DDBJ databases">
        <title>Draft genome sequence of Clostridium bolteae (ATCC BAA-613).</title>
        <authorList>
            <person name="Sudarsanam P."/>
            <person name="Ley R."/>
            <person name="Guruge J."/>
            <person name="Turnbaugh P.J."/>
            <person name="Mahowald M."/>
            <person name="Liep D."/>
            <person name="Gordon J."/>
        </authorList>
    </citation>
    <scope>NUCLEOTIDE SEQUENCE [LARGE SCALE GENOMIC DNA]</scope>
    <source>
        <strain evidence="2">ATCC BAA-613 / DSM 15670 / CCUG 46953 / JCM 12243 / WAL 16351</strain>
    </source>
</reference>
<gene>
    <name evidence="1" type="ORF">CLOBOL_05687</name>
</gene>
<accession>A8S0I8</accession>
<dbReference type="HOGENOM" id="CLU_129176_0_0_9"/>
<dbReference type="EMBL" id="ABCC02000042">
    <property type="protein sequence ID" value="EDP14080.1"/>
    <property type="molecule type" value="Genomic_DNA"/>
</dbReference>
<evidence type="ECO:0000313" key="2">
    <source>
        <dbReference type="Proteomes" id="UP000005396"/>
    </source>
</evidence>
<organism evidence="1 2">
    <name type="scientific">Enterocloster bolteae (strain ATCC BAA-613 / DSM 15670 / CCUG 46953 / JCM 12243 / WAL 16351)</name>
    <name type="common">Clostridium bolteae</name>
    <dbReference type="NCBI Taxonomy" id="411902"/>
    <lineage>
        <taxon>Bacteria</taxon>
        <taxon>Bacillati</taxon>
        <taxon>Bacillota</taxon>
        <taxon>Clostridia</taxon>
        <taxon>Lachnospirales</taxon>
        <taxon>Lachnospiraceae</taxon>
        <taxon>Enterocloster</taxon>
    </lineage>
</organism>
<dbReference type="PaxDb" id="411902-CLOBOL_05687"/>
<reference evidence="1 2" key="1">
    <citation type="submission" date="2007-08" db="EMBL/GenBank/DDBJ databases">
        <authorList>
            <person name="Fulton L."/>
            <person name="Clifton S."/>
            <person name="Fulton B."/>
            <person name="Xu J."/>
            <person name="Minx P."/>
            <person name="Pepin K.H."/>
            <person name="Johnson M."/>
            <person name="Thiruvilangam P."/>
            <person name="Bhonagiri V."/>
            <person name="Nash W.E."/>
            <person name="Mardis E.R."/>
            <person name="Wilson R.K."/>
        </authorList>
    </citation>
    <scope>NUCLEOTIDE SEQUENCE [LARGE SCALE GENOMIC DNA]</scope>
    <source>
        <strain evidence="2">ATCC BAA-613 / DSM 15670 / CCUG 46953 / JCM 12243 / WAL 16351</strain>
    </source>
</reference>
<name>A8S0I8_ENTBW</name>
<comment type="caution">
    <text evidence="1">The sequence shown here is derived from an EMBL/GenBank/DDBJ whole genome shotgun (WGS) entry which is preliminary data.</text>
</comment>
<dbReference type="RefSeq" id="WP_002578655.1">
    <property type="nucleotide sequence ID" value="NZ_DS480697.1"/>
</dbReference>